<dbReference type="SUPFAM" id="SSF117856">
    <property type="entry name" value="AF0104/ALDC/Ptd012-like"/>
    <property type="match status" value="1"/>
</dbReference>
<dbReference type="PROSITE" id="PS51742">
    <property type="entry name" value="PPC"/>
    <property type="match status" value="1"/>
</dbReference>
<keyword evidence="3" id="KW-1185">Reference proteome</keyword>
<dbReference type="EMBL" id="BAAALT010000054">
    <property type="protein sequence ID" value="GAA1800027.1"/>
    <property type="molecule type" value="Genomic_DNA"/>
</dbReference>
<accession>A0ABP4Y1P9</accession>
<dbReference type="InterPro" id="IPR005175">
    <property type="entry name" value="PPC_dom"/>
</dbReference>
<comment type="caution">
    <text evidence="2">The sequence shown here is derived from an EMBL/GenBank/DDBJ whole genome shotgun (WGS) entry which is preliminary data.</text>
</comment>
<evidence type="ECO:0000313" key="3">
    <source>
        <dbReference type="Proteomes" id="UP001500218"/>
    </source>
</evidence>
<reference evidence="3" key="1">
    <citation type="journal article" date="2019" name="Int. J. Syst. Evol. Microbiol.">
        <title>The Global Catalogue of Microorganisms (GCM) 10K type strain sequencing project: providing services to taxonomists for standard genome sequencing and annotation.</title>
        <authorList>
            <consortium name="The Broad Institute Genomics Platform"/>
            <consortium name="The Broad Institute Genome Sequencing Center for Infectious Disease"/>
            <person name="Wu L."/>
            <person name="Ma J."/>
        </authorList>
    </citation>
    <scope>NUCLEOTIDE SEQUENCE [LARGE SCALE GENOMIC DNA]</scope>
    <source>
        <strain evidence="3">JCM 13250</strain>
    </source>
</reference>
<sequence length="153" mass="16807">MRSRELTLGRTFAVVFDHGEDFMTALREFCAANDVRQGYVPGFLGAYSSADLVATCEAPADPVAPVWTRLQVEYVEAIGCATLAWDPDAERVVPHVHLATGVKRYAAAGHTSHLLGATVQFVNELLVFEVVSPQLRRPPRPDLYNIPVLSLED</sequence>
<dbReference type="Pfam" id="PF03479">
    <property type="entry name" value="PCC"/>
    <property type="match status" value="1"/>
</dbReference>
<gene>
    <name evidence="2" type="ORF">GCM10009682_22110</name>
</gene>
<name>A0ABP4Y1P9_9ACTN</name>
<evidence type="ECO:0000313" key="2">
    <source>
        <dbReference type="EMBL" id="GAA1800027.1"/>
    </source>
</evidence>
<evidence type="ECO:0000259" key="1">
    <source>
        <dbReference type="PROSITE" id="PS51742"/>
    </source>
</evidence>
<feature type="domain" description="PPC" evidence="1">
    <location>
        <begin position="6"/>
        <end position="152"/>
    </location>
</feature>
<protein>
    <recommendedName>
        <fullName evidence="1">PPC domain-containing protein</fullName>
    </recommendedName>
</protein>
<organism evidence="2 3">
    <name type="scientific">Luedemannella flava</name>
    <dbReference type="NCBI Taxonomy" id="349316"/>
    <lineage>
        <taxon>Bacteria</taxon>
        <taxon>Bacillati</taxon>
        <taxon>Actinomycetota</taxon>
        <taxon>Actinomycetes</taxon>
        <taxon>Micromonosporales</taxon>
        <taxon>Micromonosporaceae</taxon>
        <taxon>Luedemannella</taxon>
    </lineage>
</organism>
<dbReference type="RefSeq" id="WP_344129087.1">
    <property type="nucleotide sequence ID" value="NZ_BAAALT010000054.1"/>
</dbReference>
<dbReference type="Gene3D" id="3.30.1330.80">
    <property type="entry name" value="Hypothetical protein, similar to alpha- acetolactate decarboxylase, domain 2"/>
    <property type="match status" value="1"/>
</dbReference>
<dbReference type="Proteomes" id="UP001500218">
    <property type="component" value="Unassembled WGS sequence"/>
</dbReference>
<proteinExistence type="predicted"/>